<dbReference type="SMART" id="SM00901">
    <property type="entry name" value="FRG"/>
    <property type="match status" value="1"/>
</dbReference>
<evidence type="ECO:0000313" key="3">
    <source>
        <dbReference type="Proteomes" id="UP001225042"/>
    </source>
</evidence>
<dbReference type="Proteomes" id="UP001225042">
    <property type="component" value="Unassembled WGS sequence"/>
</dbReference>
<comment type="caution">
    <text evidence="2">The sequence shown here is derived from an EMBL/GenBank/DDBJ whole genome shotgun (WGS) entry which is preliminary data.</text>
</comment>
<dbReference type="EMBL" id="JAVDKS010000022">
    <property type="protein sequence ID" value="MDQ2259572.1"/>
    <property type="molecule type" value="Genomic_DNA"/>
</dbReference>
<gene>
    <name evidence="2" type="ORF">RBJ67_25925</name>
</gene>
<evidence type="ECO:0000313" key="2">
    <source>
        <dbReference type="EMBL" id="MDQ2259572.1"/>
    </source>
</evidence>
<protein>
    <submittedName>
        <fullName evidence="2">FRG domain-containing protein</fullName>
    </submittedName>
</protein>
<dbReference type="Pfam" id="PF08867">
    <property type="entry name" value="FRG"/>
    <property type="match status" value="1"/>
</dbReference>
<sequence>MFNLIMAGEPDVFDRWPCMNPELKEGNDSFSMSRILEGTPTSIYSKLIPVRPETLKALARLPVLFMTETYMKDDDNDKNRYIRIRLGEISNLHKDGDDILFSFKINHDFGEIENPKTALYKQVLELGSFGLSRTHWAVKDKNLNTVLEWLGLNIKTARSIGKINLKKQTYQVISDIRGYLEFIKENTQEGLVTFYRGHSKSAYELVPSLYRKNENGTHRHLASEADLVREILTARPNDFREDNYTIDKLVRMQHYGLPTRLLDITSNPLIALYFACCSNPDDNGQVISFSTERKKIKYFDSDTVSCIANLSLLSYEELGKLSAIVDRKDSSEISELTDKLADLIQNEKSSFRNKIISDDLKKVIFLKAKINNERIQSQAGAFLLFGLDPVLPETDADFPLNRVEVANKNNILVELAQLNISESTVYPSMEKTAAEITKRYLSLS</sequence>
<keyword evidence="3" id="KW-1185">Reference proteome</keyword>
<organism evidence="2 3">
    <name type="scientific">Enterobacter soli</name>
    <dbReference type="NCBI Taxonomy" id="885040"/>
    <lineage>
        <taxon>Bacteria</taxon>
        <taxon>Pseudomonadati</taxon>
        <taxon>Pseudomonadota</taxon>
        <taxon>Gammaproteobacteria</taxon>
        <taxon>Enterobacterales</taxon>
        <taxon>Enterobacteriaceae</taxon>
        <taxon>Enterobacter</taxon>
    </lineage>
</organism>
<reference evidence="2 3" key="1">
    <citation type="submission" date="2023-08" db="EMBL/GenBank/DDBJ databases">
        <authorList>
            <person name="Dale J."/>
        </authorList>
    </citation>
    <scope>NUCLEOTIDE SEQUENCE [LARGE SCALE GENOMIC DNA]</scope>
    <source>
        <strain evidence="2 3">2023EL-00788</strain>
    </source>
</reference>
<feature type="domain" description="FRG" evidence="1">
    <location>
        <begin position="189"/>
        <end position="287"/>
    </location>
</feature>
<dbReference type="AlphaFoldDB" id="A0AAW8HIE5"/>
<evidence type="ECO:0000259" key="1">
    <source>
        <dbReference type="SMART" id="SM00901"/>
    </source>
</evidence>
<dbReference type="InterPro" id="IPR014966">
    <property type="entry name" value="FRG-dom"/>
</dbReference>
<name>A0AAW8HIE5_9ENTR</name>
<accession>A0AAW8HIE5</accession>
<proteinExistence type="predicted"/>
<dbReference type="RefSeq" id="WP_045336774.1">
    <property type="nucleotide sequence ID" value="NZ_JAVDKS010000022.1"/>
</dbReference>